<organism evidence="3 4">
    <name type="scientific">Deinobacterium chartae</name>
    <dbReference type="NCBI Taxonomy" id="521158"/>
    <lineage>
        <taxon>Bacteria</taxon>
        <taxon>Thermotogati</taxon>
        <taxon>Deinococcota</taxon>
        <taxon>Deinococci</taxon>
        <taxon>Deinococcales</taxon>
        <taxon>Deinococcaceae</taxon>
        <taxon>Deinobacterium</taxon>
    </lineage>
</organism>
<accession>A0A841HZH7</accession>
<dbReference type="Gene3D" id="3.60.15.10">
    <property type="entry name" value="Ribonuclease Z/Hydroxyacylglutathione hydrolase-like"/>
    <property type="match status" value="1"/>
</dbReference>
<evidence type="ECO:0000256" key="1">
    <source>
        <dbReference type="ARBA" id="ARBA00022801"/>
    </source>
</evidence>
<dbReference type="GO" id="GO:0016787">
    <property type="term" value="F:hydrolase activity"/>
    <property type="evidence" value="ECO:0007669"/>
    <property type="project" value="UniProtKB-KW"/>
</dbReference>
<sequence length="256" mass="27595">MKIQQIRNATLKVEYAGKTFLIDPMLAEQGAYPGLEGTPNSDRRNPTVGLNVAMNDLLEVDAVIVTHTHFDHWDDAARQLLPKQLPVFVQHDADAQLVASSGFSDVRLLSQNSEFEGVKLVKTSGQHGSDQAIAAIGQLLGEVSGVVFQHPAEKPLYLAGDTLFNDHVRQALEAHRPEVIILNCGDAQLIGLGSIVMNAQDVLAVHRAAPHATLIATHMEAVNHAVLSRADLRAFAAEQGFAAQLLVPDDGQTLTL</sequence>
<dbReference type="Pfam" id="PF12706">
    <property type="entry name" value="Lactamase_B_2"/>
    <property type="match status" value="1"/>
</dbReference>
<dbReference type="PANTHER" id="PTHR43546">
    <property type="entry name" value="UPF0173 METAL-DEPENDENT HYDROLASE MJ1163-RELATED"/>
    <property type="match status" value="1"/>
</dbReference>
<reference evidence="3 4" key="1">
    <citation type="submission" date="2020-08" db="EMBL/GenBank/DDBJ databases">
        <title>Genomic Encyclopedia of Type Strains, Phase IV (KMG-IV): sequencing the most valuable type-strain genomes for metagenomic binning, comparative biology and taxonomic classification.</title>
        <authorList>
            <person name="Goeker M."/>
        </authorList>
    </citation>
    <scope>NUCLEOTIDE SEQUENCE [LARGE SCALE GENOMIC DNA]</scope>
    <source>
        <strain evidence="3 4">DSM 21458</strain>
    </source>
</reference>
<keyword evidence="1" id="KW-0378">Hydrolase</keyword>
<gene>
    <name evidence="3" type="ORF">HNR42_001499</name>
</gene>
<dbReference type="Proteomes" id="UP000569951">
    <property type="component" value="Unassembled WGS sequence"/>
</dbReference>
<dbReference type="InterPro" id="IPR050114">
    <property type="entry name" value="UPF0173_UPF0282_UlaG_hydrolase"/>
</dbReference>
<comment type="caution">
    <text evidence="3">The sequence shown here is derived from an EMBL/GenBank/DDBJ whole genome shotgun (WGS) entry which is preliminary data.</text>
</comment>
<feature type="domain" description="Metallo-beta-lactamase" evidence="2">
    <location>
        <begin position="53"/>
        <end position="219"/>
    </location>
</feature>
<evidence type="ECO:0000313" key="4">
    <source>
        <dbReference type="Proteomes" id="UP000569951"/>
    </source>
</evidence>
<evidence type="ECO:0000313" key="3">
    <source>
        <dbReference type="EMBL" id="MBB6098074.1"/>
    </source>
</evidence>
<protein>
    <submittedName>
        <fullName evidence="3">L-ascorbate metabolism protein UlaG (Beta-lactamase superfamily)</fullName>
    </submittedName>
</protein>
<dbReference type="AlphaFoldDB" id="A0A841HZH7"/>
<dbReference type="InterPro" id="IPR036866">
    <property type="entry name" value="RibonucZ/Hydroxyglut_hydro"/>
</dbReference>
<keyword evidence="4" id="KW-1185">Reference proteome</keyword>
<dbReference type="RefSeq" id="WP_183986155.1">
    <property type="nucleotide sequence ID" value="NZ_JACHHG010000005.1"/>
</dbReference>
<dbReference type="PANTHER" id="PTHR43546:SF9">
    <property type="entry name" value="L-ASCORBATE-6-PHOSPHATE LACTONASE ULAG-RELATED"/>
    <property type="match status" value="1"/>
</dbReference>
<proteinExistence type="predicted"/>
<dbReference type="EMBL" id="JACHHG010000005">
    <property type="protein sequence ID" value="MBB6098074.1"/>
    <property type="molecule type" value="Genomic_DNA"/>
</dbReference>
<evidence type="ECO:0000259" key="2">
    <source>
        <dbReference type="Pfam" id="PF12706"/>
    </source>
</evidence>
<dbReference type="InterPro" id="IPR001279">
    <property type="entry name" value="Metallo-B-lactamas"/>
</dbReference>
<name>A0A841HZH7_9DEIO</name>
<dbReference type="SUPFAM" id="SSF56281">
    <property type="entry name" value="Metallo-hydrolase/oxidoreductase"/>
    <property type="match status" value="1"/>
</dbReference>